<dbReference type="OrthoDB" id="2817141at2759"/>
<feature type="non-terminal residue" evidence="2">
    <location>
        <position position="1"/>
    </location>
</feature>
<feature type="compositionally biased region" description="Basic and acidic residues" evidence="1">
    <location>
        <begin position="257"/>
        <end position="282"/>
    </location>
</feature>
<feature type="region of interest" description="Disordered" evidence="1">
    <location>
        <begin position="251"/>
        <end position="312"/>
    </location>
</feature>
<accession>A0A5C3N7J0</accession>
<evidence type="ECO:0000256" key="1">
    <source>
        <dbReference type="SAM" id="MobiDB-lite"/>
    </source>
</evidence>
<evidence type="ECO:0000313" key="3">
    <source>
        <dbReference type="Proteomes" id="UP000305948"/>
    </source>
</evidence>
<evidence type="ECO:0000313" key="2">
    <source>
        <dbReference type="EMBL" id="TFK53025.1"/>
    </source>
</evidence>
<keyword evidence="3" id="KW-1185">Reference proteome</keyword>
<dbReference type="EMBL" id="ML213508">
    <property type="protein sequence ID" value="TFK53025.1"/>
    <property type="molecule type" value="Genomic_DNA"/>
</dbReference>
<sequence>KILFAGTDESIILRPYNYTDANSSRALPPDLFVTALLRTSGKELPFESFSTWCTTWGSSSTPVCYAESFPSDPSTTRLRFAIKIALNTAGNGLPHPNFVLEEAIFYREHLNELQGRAVPKHYGVWVGTMTWGVTIACAFMEWAGLPYSIARLDKNLVRKDRRAKAMAALLALHKAGFLHNGMDEDTRHILFDKRRERAFVLDFTHVQRHRCHLNMPLKEYSGPPMAHILGCEELWQLGCAIKFFGSGPSLGPEADPEVQKANKKAEDAYFRRKRAQEARERLNASGERNGRPVQGVANDRPTEAAGGNHVQG</sequence>
<evidence type="ECO:0008006" key="4">
    <source>
        <dbReference type="Google" id="ProtNLM"/>
    </source>
</evidence>
<reference evidence="2 3" key="1">
    <citation type="journal article" date="2019" name="Nat. Ecol. Evol.">
        <title>Megaphylogeny resolves global patterns of mushroom evolution.</title>
        <authorList>
            <person name="Varga T."/>
            <person name="Krizsan K."/>
            <person name="Foldi C."/>
            <person name="Dima B."/>
            <person name="Sanchez-Garcia M."/>
            <person name="Sanchez-Ramirez S."/>
            <person name="Szollosi G.J."/>
            <person name="Szarkandi J.G."/>
            <person name="Papp V."/>
            <person name="Albert L."/>
            <person name="Andreopoulos W."/>
            <person name="Angelini C."/>
            <person name="Antonin V."/>
            <person name="Barry K.W."/>
            <person name="Bougher N.L."/>
            <person name="Buchanan P."/>
            <person name="Buyck B."/>
            <person name="Bense V."/>
            <person name="Catcheside P."/>
            <person name="Chovatia M."/>
            <person name="Cooper J."/>
            <person name="Damon W."/>
            <person name="Desjardin D."/>
            <person name="Finy P."/>
            <person name="Geml J."/>
            <person name="Haridas S."/>
            <person name="Hughes K."/>
            <person name="Justo A."/>
            <person name="Karasinski D."/>
            <person name="Kautmanova I."/>
            <person name="Kiss B."/>
            <person name="Kocsube S."/>
            <person name="Kotiranta H."/>
            <person name="LaButti K.M."/>
            <person name="Lechner B.E."/>
            <person name="Liimatainen K."/>
            <person name="Lipzen A."/>
            <person name="Lukacs Z."/>
            <person name="Mihaltcheva S."/>
            <person name="Morgado L.N."/>
            <person name="Niskanen T."/>
            <person name="Noordeloos M.E."/>
            <person name="Ohm R.A."/>
            <person name="Ortiz-Santana B."/>
            <person name="Ovrebo C."/>
            <person name="Racz N."/>
            <person name="Riley R."/>
            <person name="Savchenko A."/>
            <person name="Shiryaev A."/>
            <person name="Soop K."/>
            <person name="Spirin V."/>
            <person name="Szebenyi C."/>
            <person name="Tomsovsky M."/>
            <person name="Tulloss R.E."/>
            <person name="Uehling J."/>
            <person name="Grigoriev I.V."/>
            <person name="Vagvolgyi C."/>
            <person name="Papp T."/>
            <person name="Martin F.M."/>
            <person name="Miettinen O."/>
            <person name="Hibbett D.S."/>
            <person name="Nagy L.G."/>
        </authorList>
    </citation>
    <scope>NUCLEOTIDE SEQUENCE [LARGE SCALE GENOMIC DNA]</scope>
    <source>
        <strain evidence="2 3">OMC1185</strain>
    </source>
</reference>
<dbReference type="AlphaFoldDB" id="A0A5C3N7J0"/>
<gene>
    <name evidence="2" type="ORF">OE88DRAFT_1627384</name>
</gene>
<organism evidence="2 3">
    <name type="scientific">Heliocybe sulcata</name>
    <dbReference type="NCBI Taxonomy" id="5364"/>
    <lineage>
        <taxon>Eukaryota</taxon>
        <taxon>Fungi</taxon>
        <taxon>Dikarya</taxon>
        <taxon>Basidiomycota</taxon>
        <taxon>Agaricomycotina</taxon>
        <taxon>Agaricomycetes</taxon>
        <taxon>Gloeophyllales</taxon>
        <taxon>Gloeophyllaceae</taxon>
        <taxon>Heliocybe</taxon>
    </lineage>
</organism>
<dbReference type="Proteomes" id="UP000305948">
    <property type="component" value="Unassembled WGS sequence"/>
</dbReference>
<protein>
    <recommendedName>
        <fullName evidence="4">Protein kinase domain-containing protein</fullName>
    </recommendedName>
</protein>
<name>A0A5C3N7J0_9AGAM</name>
<proteinExistence type="predicted"/>